<accession>A0A843S9C2</accession>
<comment type="caution">
    <text evidence="1">The sequence shown here is derived from an EMBL/GenBank/DDBJ whole genome shotgun (WGS) entry which is preliminary data.</text>
</comment>
<dbReference type="AlphaFoldDB" id="A0A843S9C2"/>
<protein>
    <recommendedName>
        <fullName evidence="3">HNH endonuclease</fullName>
    </recommendedName>
</protein>
<name>A0A843S9C2_9BURK</name>
<dbReference type="Proteomes" id="UP000444318">
    <property type="component" value="Unassembled WGS sequence"/>
</dbReference>
<reference evidence="1 2" key="1">
    <citation type="submission" date="2019-10" db="EMBL/GenBank/DDBJ databases">
        <title>Two novel species isolated from a subtropical stream in China.</title>
        <authorList>
            <person name="Lu H."/>
        </authorList>
    </citation>
    <scope>NUCLEOTIDE SEQUENCE [LARGE SCALE GENOMIC DNA]</scope>
    <source>
        <strain evidence="1 2">FT103W</strain>
    </source>
</reference>
<gene>
    <name evidence="1" type="ORF">GEV01_15000</name>
</gene>
<proteinExistence type="predicted"/>
<organism evidence="1 2">
    <name type="scientific">Rugamonas rivuli</name>
    <dbReference type="NCBI Taxonomy" id="2743358"/>
    <lineage>
        <taxon>Bacteria</taxon>
        <taxon>Pseudomonadati</taxon>
        <taxon>Pseudomonadota</taxon>
        <taxon>Betaproteobacteria</taxon>
        <taxon>Burkholderiales</taxon>
        <taxon>Oxalobacteraceae</taxon>
        <taxon>Telluria group</taxon>
        <taxon>Rugamonas</taxon>
    </lineage>
</organism>
<evidence type="ECO:0000313" key="1">
    <source>
        <dbReference type="EMBL" id="MQA20829.1"/>
    </source>
</evidence>
<dbReference type="RefSeq" id="WP_152805563.1">
    <property type="nucleotide sequence ID" value="NZ_WHUF01000003.1"/>
</dbReference>
<evidence type="ECO:0008006" key="3">
    <source>
        <dbReference type="Google" id="ProtNLM"/>
    </source>
</evidence>
<dbReference type="EMBL" id="WHUF01000003">
    <property type="protein sequence ID" value="MQA20829.1"/>
    <property type="molecule type" value="Genomic_DNA"/>
</dbReference>
<evidence type="ECO:0000313" key="2">
    <source>
        <dbReference type="Proteomes" id="UP000444318"/>
    </source>
</evidence>
<sequence>MDAAETSLWVLALDADSWLSCAPSQPSAALKINGTALKCSHCGSSNTIRAHLIPRVLAKEVQVGHAHAVTKADGAISQISQSGIFDPDILCGPCDEKLGLLEEKAAQLFTAVRNQAQGLREGAIVKLPRQDDDLLRFYAALLWKYSITRPEFGRVELGKFQEPLRAVSFGSDAIPEFLDVALFRLRLDINDTGVFAYRAPSPDRKLGINLYRILVGGVLALVKVDRRPWGDRLTSELGVRGRGEVRAAVAAAKEFEEFKMAQKLAHTKPKVSSFLDKQDNVALNT</sequence>
<keyword evidence="2" id="KW-1185">Reference proteome</keyword>